<feature type="transmembrane region" description="Helical" evidence="1">
    <location>
        <begin position="155"/>
        <end position="173"/>
    </location>
</feature>
<evidence type="ECO:0000256" key="1">
    <source>
        <dbReference type="SAM" id="Phobius"/>
    </source>
</evidence>
<evidence type="ECO:0000313" key="2">
    <source>
        <dbReference type="EMBL" id="PLC59191.1"/>
    </source>
</evidence>
<keyword evidence="1" id="KW-1133">Transmembrane helix</keyword>
<protein>
    <submittedName>
        <fullName evidence="2">Uncharacterized protein</fullName>
    </submittedName>
</protein>
<organism evidence="2 3">
    <name type="scientific">Photobacterium carnosum</name>
    <dbReference type="NCBI Taxonomy" id="2023717"/>
    <lineage>
        <taxon>Bacteria</taxon>
        <taxon>Pseudomonadati</taxon>
        <taxon>Pseudomonadota</taxon>
        <taxon>Gammaproteobacteria</taxon>
        <taxon>Vibrionales</taxon>
        <taxon>Vibrionaceae</taxon>
        <taxon>Photobacterium</taxon>
    </lineage>
</organism>
<dbReference type="Proteomes" id="UP000234420">
    <property type="component" value="Unassembled WGS sequence"/>
</dbReference>
<dbReference type="EMBL" id="NPIB01000002">
    <property type="protein sequence ID" value="PLC59191.1"/>
    <property type="molecule type" value="Genomic_DNA"/>
</dbReference>
<dbReference type="GeneID" id="69966983"/>
<keyword evidence="1" id="KW-0472">Membrane</keyword>
<evidence type="ECO:0000313" key="3">
    <source>
        <dbReference type="Proteomes" id="UP000234420"/>
    </source>
</evidence>
<sequence>MTANLCKTQEINQLLEDKCESIVWVNNSYLDPIVLTDIKLFIMKNTKVLRQQTDPKILFKESLERYVIARKARKARNIRNALTTDDKRVDLKLFFDELDAKIGNPYFRELFIMSKFNPINLFIVHFVIFIASQLITGTIQEYFFGDTSLTNFDLFMVVLFAVSYLISFVKLLQYENSFINNIR</sequence>
<accession>A0A2N4UVZ0</accession>
<reference evidence="2 3" key="1">
    <citation type="journal article" date="2018" name="Syst. Appl. Microbiol.">
        <title>Photobacterium carnosum sp. nov., isolated from spoiled modified atmosphere packaged poultry meat.</title>
        <authorList>
            <person name="Hilgarth M."/>
            <person name="Fuertes S."/>
            <person name="Ehrmann M."/>
            <person name="Vogel R.F."/>
        </authorList>
    </citation>
    <scope>NUCLEOTIDE SEQUENCE [LARGE SCALE GENOMIC DNA]</scope>
    <source>
        <strain evidence="2 3">TMW 2.2021</strain>
    </source>
</reference>
<keyword evidence="3" id="KW-1185">Reference proteome</keyword>
<dbReference type="RefSeq" id="WP_101767394.1">
    <property type="nucleotide sequence ID" value="NZ_BPPU01000003.1"/>
</dbReference>
<proteinExistence type="predicted"/>
<gene>
    <name evidence="2" type="ORF">CIK00_02705</name>
</gene>
<feature type="transmembrane region" description="Helical" evidence="1">
    <location>
        <begin position="116"/>
        <end position="135"/>
    </location>
</feature>
<comment type="caution">
    <text evidence="2">The sequence shown here is derived from an EMBL/GenBank/DDBJ whole genome shotgun (WGS) entry which is preliminary data.</text>
</comment>
<name>A0A2N4UVZ0_9GAMM</name>
<keyword evidence="1" id="KW-0812">Transmembrane</keyword>
<dbReference type="AlphaFoldDB" id="A0A2N4UVZ0"/>